<evidence type="ECO:0000313" key="3">
    <source>
        <dbReference type="EMBL" id="PSL27609.1"/>
    </source>
</evidence>
<keyword evidence="3" id="KW-0675">Receptor</keyword>
<dbReference type="Pfam" id="PF14905">
    <property type="entry name" value="OMP_b-brl_3"/>
    <property type="match status" value="1"/>
</dbReference>
<dbReference type="EMBL" id="PYGK01000009">
    <property type="protein sequence ID" value="PSL27609.1"/>
    <property type="molecule type" value="Genomic_DNA"/>
</dbReference>
<feature type="domain" description="Outer membrane protein beta-barrel" evidence="2">
    <location>
        <begin position="390"/>
        <end position="839"/>
    </location>
</feature>
<organism evidence="3 4">
    <name type="scientific">Chitinophaga ginsengisoli</name>
    <dbReference type="NCBI Taxonomy" id="363837"/>
    <lineage>
        <taxon>Bacteria</taxon>
        <taxon>Pseudomonadati</taxon>
        <taxon>Bacteroidota</taxon>
        <taxon>Chitinophagia</taxon>
        <taxon>Chitinophagales</taxon>
        <taxon>Chitinophagaceae</taxon>
        <taxon>Chitinophaga</taxon>
    </lineage>
</organism>
<sequence length="855" mass="96028">MRNYTIIISFLLLPIANLFAQTKDTVRMDTSKPRIRDLKEVVVESRSPVRMKGDTVEYNASQYKTKENAVVEDLLKKLPGVKVDQGGNITAQGERVGKVLVDGKEFFGNDPAIATKNLPADMVAKVQVLDKMSDQEEFTGIDDGNKVKTINIVTKKNSKKGYFGNVSAGIGPDGKYDGGLNINSIAGEQQLSLLFKANNVNKSGFSAAELIKMLSANPELFNSLPATAIAELSKMKGVHIDSDDPAEKAQLARPTGLNNTQYGGVNYNNDWSDALKLRSSYFFNRFTSRNSFNYDRHYLLADTAYNYLQNGIALQENNNHRGNAAVDIKLDRYNSLKISPAVNRNTSDIKSNRTYRSYSADNTLLLNQGEQVLNSNNTNTDATADILYRHRFGKPGRTISLTVTPEYLRLENKGLNIAKNEYYNLGTKDSINQQTTGHSDNYSLNNNLIYTEQLSTHTALRLTEQFNISQGDYTQLAYNINHLDGQYNELDDRYSDIYNSTITRNIADVALAGRYKKFNYTVGLSVENSRLKGSSDAKAYRLSGYYNTLLPHLYAKYRFSKSKQLTLNYNSNAVLPGLNQLRPLEDISDPLYIRKGNPDLQQAVNHSMTLAYLSNNMYSNVFTNAQLRVSTIRNQFTDQYTIDSAGKQIISPVNANGYFSGSLHGERSMPFGGNGSSLTFGAELAYNRYPSYFNAVADRIRQWGITPDINFNYYPITNLSITLRGNASWNDRHSEANPGTNQQYWFLNYGLDLMAILPWRLNADAGIEYYTTTGLSGAYNNTVALLSGGLSRDINKRFSLRLEGHDLLNQNKSFNRLTRNGYTEDRQNNVLGRYYMLSLICKLRHFAMNNPSTLK</sequence>
<keyword evidence="1" id="KW-0732">Signal</keyword>
<name>A0A2P8G0W7_9BACT</name>
<dbReference type="InterPro" id="IPR041700">
    <property type="entry name" value="OMP_b-brl_3"/>
</dbReference>
<dbReference type="AlphaFoldDB" id="A0A2P8G0W7"/>
<protein>
    <submittedName>
        <fullName evidence="3">Outer membrane receptor protein involved in Fe transport</fullName>
    </submittedName>
</protein>
<dbReference type="Proteomes" id="UP000240978">
    <property type="component" value="Unassembled WGS sequence"/>
</dbReference>
<feature type="signal peptide" evidence="1">
    <location>
        <begin position="1"/>
        <end position="20"/>
    </location>
</feature>
<evidence type="ECO:0000256" key="1">
    <source>
        <dbReference type="SAM" id="SignalP"/>
    </source>
</evidence>
<evidence type="ECO:0000313" key="4">
    <source>
        <dbReference type="Proteomes" id="UP000240978"/>
    </source>
</evidence>
<proteinExistence type="predicted"/>
<dbReference type="RefSeq" id="WP_106603953.1">
    <property type="nucleotide sequence ID" value="NZ_PYGK01000009.1"/>
</dbReference>
<gene>
    <name evidence="3" type="ORF">CLV42_109144</name>
</gene>
<dbReference type="SUPFAM" id="SSF56935">
    <property type="entry name" value="Porins"/>
    <property type="match status" value="1"/>
</dbReference>
<comment type="caution">
    <text evidence="3">The sequence shown here is derived from an EMBL/GenBank/DDBJ whole genome shotgun (WGS) entry which is preliminary data.</text>
</comment>
<reference evidence="3 4" key="1">
    <citation type="submission" date="2018-03" db="EMBL/GenBank/DDBJ databases">
        <title>Genomic Encyclopedia of Archaeal and Bacterial Type Strains, Phase II (KMG-II): from individual species to whole genera.</title>
        <authorList>
            <person name="Goeker M."/>
        </authorList>
    </citation>
    <scope>NUCLEOTIDE SEQUENCE [LARGE SCALE GENOMIC DNA]</scope>
    <source>
        <strain evidence="3 4">DSM 18107</strain>
    </source>
</reference>
<dbReference type="OrthoDB" id="1086219at2"/>
<keyword evidence="4" id="KW-1185">Reference proteome</keyword>
<accession>A0A2P8G0W7</accession>
<feature type="chain" id="PRO_5015162910" evidence="1">
    <location>
        <begin position="21"/>
        <end position="855"/>
    </location>
</feature>
<evidence type="ECO:0000259" key="2">
    <source>
        <dbReference type="Pfam" id="PF14905"/>
    </source>
</evidence>